<evidence type="ECO:0000313" key="13">
    <source>
        <dbReference type="Proteomes" id="UP001152759"/>
    </source>
</evidence>
<dbReference type="Proteomes" id="UP001152759">
    <property type="component" value="Chromosome 7"/>
</dbReference>
<dbReference type="SUPFAM" id="SSF54277">
    <property type="entry name" value="CAD &amp; PB1 domains"/>
    <property type="match status" value="1"/>
</dbReference>
<dbReference type="PANTHER" id="PTHR15090:SF0">
    <property type="entry name" value="SEQUESTOSOME-1"/>
    <property type="match status" value="1"/>
</dbReference>
<dbReference type="SUPFAM" id="SSF57850">
    <property type="entry name" value="RING/U-box"/>
    <property type="match status" value="1"/>
</dbReference>
<keyword evidence="3" id="KW-0963">Cytoplasm</keyword>
<dbReference type="FunFam" id="3.10.20.90:FF:000320">
    <property type="entry name" value="Predicted protein"/>
    <property type="match status" value="1"/>
</dbReference>
<dbReference type="GO" id="GO:0007032">
    <property type="term" value="P:endosome organization"/>
    <property type="evidence" value="ECO:0007669"/>
    <property type="project" value="TreeGrafter"/>
</dbReference>
<dbReference type="InterPro" id="IPR052260">
    <property type="entry name" value="Autophagy_Rcpt_SigReg"/>
</dbReference>
<name>A0A9P0CFX4_BEMTA</name>
<evidence type="ECO:0000256" key="8">
    <source>
        <dbReference type="PROSITE-ProRule" id="PRU00228"/>
    </source>
</evidence>
<dbReference type="GO" id="GO:0005080">
    <property type="term" value="F:protein kinase C binding"/>
    <property type="evidence" value="ECO:0007669"/>
    <property type="project" value="TreeGrafter"/>
</dbReference>
<evidence type="ECO:0000259" key="11">
    <source>
        <dbReference type="PROSITE" id="PS51745"/>
    </source>
</evidence>
<feature type="compositionally biased region" description="Basic and acidic residues" evidence="9">
    <location>
        <begin position="192"/>
        <end position="214"/>
    </location>
</feature>
<organism evidence="12 13">
    <name type="scientific">Bemisia tabaci</name>
    <name type="common">Sweetpotato whitefly</name>
    <name type="synonym">Aleurodes tabaci</name>
    <dbReference type="NCBI Taxonomy" id="7038"/>
    <lineage>
        <taxon>Eukaryota</taxon>
        <taxon>Metazoa</taxon>
        <taxon>Ecdysozoa</taxon>
        <taxon>Arthropoda</taxon>
        <taxon>Hexapoda</taxon>
        <taxon>Insecta</taxon>
        <taxon>Pterygota</taxon>
        <taxon>Neoptera</taxon>
        <taxon>Paraneoptera</taxon>
        <taxon>Hemiptera</taxon>
        <taxon>Sternorrhyncha</taxon>
        <taxon>Aleyrodoidea</taxon>
        <taxon>Aleyrodidae</taxon>
        <taxon>Aleyrodinae</taxon>
        <taxon>Bemisia</taxon>
    </lineage>
</organism>
<dbReference type="Gene3D" id="1.10.8.10">
    <property type="entry name" value="DNA helicase RuvA subunit, C-terminal domain"/>
    <property type="match status" value="1"/>
</dbReference>
<evidence type="ECO:0000256" key="4">
    <source>
        <dbReference type="ARBA" id="ARBA00022723"/>
    </source>
</evidence>
<dbReference type="Pfam" id="PF00569">
    <property type="entry name" value="ZZ"/>
    <property type="match status" value="1"/>
</dbReference>
<evidence type="ECO:0000259" key="10">
    <source>
        <dbReference type="PROSITE" id="PS50135"/>
    </source>
</evidence>
<evidence type="ECO:0000313" key="12">
    <source>
        <dbReference type="EMBL" id="CAH0775358.1"/>
    </source>
</evidence>
<feature type="region of interest" description="Disordered" evidence="9">
    <location>
        <begin position="444"/>
        <end position="481"/>
    </location>
</feature>
<dbReference type="GO" id="GO:0016235">
    <property type="term" value="C:aggresome"/>
    <property type="evidence" value="ECO:0007669"/>
    <property type="project" value="TreeGrafter"/>
</dbReference>
<feature type="compositionally biased region" description="Basic and acidic residues" evidence="9">
    <location>
        <begin position="394"/>
        <end position="409"/>
    </location>
</feature>
<proteinExistence type="predicted"/>
<evidence type="ECO:0000256" key="3">
    <source>
        <dbReference type="ARBA" id="ARBA00022490"/>
    </source>
</evidence>
<feature type="compositionally biased region" description="Polar residues" evidence="9">
    <location>
        <begin position="455"/>
        <end position="474"/>
    </location>
</feature>
<accession>A0A9P0CFX4</accession>
<dbReference type="CDD" id="cd02340">
    <property type="entry name" value="ZZ_NBR1_like"/>
    <property type="match status" value="1"/>
</dbReference>
<evidence type="ECO:0000256" key="9">
    <source>
        <dbReference type="SAM" id="MobiDB-lite"/>
    </source>
</evidence>
<dbReference type="EMBL" id="OU963868">
    <property type="protein sequence ID" value="CAH0775358.1"/>
    <property type="molecule type" value="Genomic_DNA"/>
</dbReference>
<evidence type="ECO:0000256" key="5">
    <source>
        <dbReference type="ARBA" id="ARBA00022771"/>
    </source>
</evidence>
<dbReference type="Pfam" id="PF00564">
    <property type="entry name" value="PB1"/>
    <property type="match status" value="1"/>
</dbReference>
<feature type="region of interest" description="Disordered" evidence="9">
    <location>
        <begin position="314"/>
        <end position="349"/>
    </location>
</feature>
<dbReference type="AlphaFoldDB" id="A0A9P0CFX4"/>
<feature type="compositionally biased region" description="Basic and acidic residues" evidence="9">
    <location>
        <begin position="332"/>
        <end position="343"/>
    </location>
</feature>
<evidence type="ECO:0008006" key="14">
    <source>
        <dbReference type="Google" id="ProtNLM"/>
    </source>
</evidence>
<keyword evidence="6" id="KW-0862">Zinc</keyword>
<feature type="domain" description="ZZ-type" evidence="10">
    <location>
        <begin position="120"/>
        <end position="170"/>
    </location>
</feature>
<sequence length="550" mass="60939">MMDPEIQLSFKIYLDMGDDSNPEVRRFGIPQCNVTNYLFLKDKIRAMFPPLRNSTSNFKVSWKDDDGDLIAITSDEELLIALTEMSGQEIRKLYVSILPNSVDETQFPRGPANVANGTQHVNVVCDNCAGPVQGYRYKCIQCPDFDLCANCEMRGAHSDHFVIRLSNPLPLRSHFTKGLAHRLAKMSRKHEKREARGSRHCRFDEDPHRERRTGPEGCPANAWFSNFLAQLSEMGVTGSGQPETPSQEPQHEPQQNQQHQQPNQQPPQQGQPGRQYPDYPNCTAISELVNGIVDSCLTNVGPIVEKLVDPMINPPHLRSKVPPAQPAQTSEKSGEKPKEKTAEFMEPPIIDLEFRLGDELLGSFSTESFKTCEKSKGSPSESSNQMDQSSDSGASDKEKRSEDDGKKQTEAPQPAPQPAPTQDAPPSIPRDQSMEVDGWTVLTSSIPPETASKAGPSSVTETTSTPNQTPSAENQPRVVPVTAPVENLYPSLSSEMRSQNPKVNESLDKMLSMGFSNNGGWLLKLLEQCNGEIEMVCQMLEPVVKQNQKA</sequence>
<gene>
    <name evidence="12" type="ORF">BEMITA_LOCUS11582</name>
</gene>
<dbReference type="InterPro" id="IPR000270">
    <property type="entry name" value="PB1_dom"/>
</dbReference>
<dbReference type="Pfam" id="PF16577">
    <property type="entry name" value="UBA_5"/>
    <property type="match status" value="1"/>
</dbReference>
<dbReference type="SMART" id="SM00291">
    <property type="entry name" value="ZnF_ZZ"/>
    <property type="match status" value="1"/>
</dbReference>
<feature type="region of interest" description="Disordered" evidence="9">
    <location>
        <begin position="368"/>
        <end position="432"/>
    </location>
</feature>
<dbReference type="InterPro" id="IPR015940">
    <property type="entry name" value="UBA"/>
</dbReference>
<dbReference type="InterPro" id="IPR043145">
    <property type="entry name" value="Znf_ZZ_sf"/>
</dbReference>
<dbReference type="GO" id="GO:0008270">
    <property type="term" value="F:zinc ion binding"/>
    <property type="evidence" value="ECO:0007669"/>
    <property type="project" value="UniProtKB-KW"/>
</dbReference>
<dbReference type="PROSITE" id="PS51745">
    <property type="entry name" value="PB1"/>
    <property type="match status" value="1"/>
</dbReference>
<feature type="compositionally biased region" description="Low complexity" evidence="9">
    <location>
        <begin position="252"/>
        <end position="273"/>
    </location>
</feature>
<keyword evidence="7" id="KW-0539">Nucleus</keyword>
<dbReference type="GO" id="GO:0044753">
    <property type="term" value="C:amphisome"/>
    <property type="evidence" value="ECO:0007669"/>
    <property type="project" value="TreeGrafter"/>
</dbReference>
<evidence type="ECO:0000256" key="1">
    <source>
        <dbReference type="ARBA" id="ARBA00004123"/>
    </source>
</evidence>
<dbReference type="GO" id="GO:0035973">
    <property type="term" value="P:aggrephagy"/>
    <property type="evidence" value="ECO:0007669"/>
    <property type="project" value="TreeGrafter"/>
</dbReference>
<reference evidence="12" key="1">
    <citation type="submission" date="2021-12" db="EMBL/GenBank/DDBJ databases">
        <authorList>
            <person name="King R."/>
        </authorList>
    </citation>
    <scope>NUCLEOTIDE SEQUENCE</scope>
</reference>
<keyword evidence="13" id="KW-1185">Reference proteome</keyword>
<dbReference type="PROSITE" id="PS50135">
    <property type="entry name" value="ZF_ZZ_2"/>
    <property type="match status" value="1"/>
</dbReference>
<dbReference type="PROSITE" id="PS01357">
    <property type="entry name" value="ZF_ZZ_1"/>
    <property type="match status" value="1"/>
</dbReference>
<dbReference type="InterPro" id="IPR009060">
    <property type="entry name" value="UBA-like_sf"/>
</dbReference>
<keyword evidence="5 8" id="KW-0863">Zinc-finger</keyword>
<keyword evidence="4" id="KW-0479">Metal-binding</keyword>
<dbReference type="InterPro" id="IPR033741">
    <property type="entry name" value="SQSTM_UBA"/>
</dbReference>
<feature type="domain" description="PB1" evidence="11">
    <location>
        <begin position="7"/>
        <end position="90"/>
    </location>
</feature>
<dbReference type="PANTHER" id="PTHR15090">
    <property type="entry name" value="SEQUESTOSOME 1-RELATED"/>
    <property type="match status" value="1"/>
</dbReference>
<feature type="compositionally biased region" description="Polar residues" evidence="9">
    <location>
        <begin position="377"/>
        <end position="393"/>
    </location>
</feature>
<evidence type="ECO:0000256" key="7">
    <source>
        <dbReference type="ARBA" id="ARBA00023242"/>
    </source>
</evidence>
<feature type="region of interest" description="Disordered" evidence="9">
    <location>
        <begin position="185"/>
        <end position="217"/>
    </location>
</feature>
<dbReference type="GO" id="GO:0070530">
    <property type="term" value="F:K63-linked polyubiquitin modification-dependent protein binding"/>
    <property type="evidence" value="ECO:0007669"/>
    <property type="project" value="TreeGrafter"/>
</dbReference>
<evidence type="ECO:0000256" key="6">
    <source>
        <dbReference type="ARBA" id="ARBA00022833"/>
    </source>
</evidence>
<dbReference type="GO" id="GO:0000423">
    <property type="term" value="P:mitophagy"/>
    <property type="evidence" value="ECO:0007669"/>
    <property type="project" value="TreeGrafter"/>
</dbReference>
<dbReference type="Gene3D" id="3.10.20.90">
    <property type="entry name" value="Phosphatidylinositol 3-kinase Catalytic Subunit, Chain A, domain 1"/>
    <property type="match status" value="1"/>
</dbReference>
<dbReference type="SMART" id="SM00165">
    <property type="entry name" value="UBA"/>
    <property type="match status" value="1"/>
</dbReference>
<evidence type="ECO:0000256" key="2">
    <source>
        <dbReference type="ARBA" id="ARBA00004496"/>
    </source>
</evidence>
<protein>
    <recommendedName>
        <fullName evidence="14">Sequestosome-1</fullName>
    </recommendedName>
</protein>
<comment type="subcellular location">
    <subcellularLocation>
        <location evidence="2">Cytoplasm</location>
    </subcellularLocation>
    <subcellularLocation>
        <location evidence="1">Nucleus</location>
    </subcellularLocation>
</comment>
<dbReference type="SUPFAM" id="SSF46934">
    <property type="entry name" value="UBA-like"/>
    <property type="match status" value="1"/>
</dbReference>
<dbReference type="InterPro" id="IPR053793">
    <property type="entry name" value="PB1-like"/>
</dbReference>
<dbReference type="InterPro" id="IPR000433">
    <property type="entry name" value="Znf_ZZ"/>
</dbReference>
<feature type="region of interest" description="Disordered" evidence="9">
    <location>
        <begin position="235"/>
        <end position="281"/>
    </location>
</feature>
<dbReference type="Gene3D" id="3.30.60.90">
    <property type="match status" value="1"/>
</dbReference>
<dbReference type="SMART" id="SM00666">
    <property type="entry name" value="PB1"/>
    <property type="match status" value="1"/>
</dbReference>
<dbReference type="GO" id="GO:0005634">
    <property type="term" value="C:nucleus"/>
    <property type="evidence" value="ECO:0007669"/>
    <property type="project" value="UniProtKB-SubCell"/>
</dbReference>